<feature type="compositionally biased region" description="Low complexity" evidence="1">
    <location>
        <begin position="8"/>
        <end position="20"/>
    </location>
</feature>
<sequence>MAAQSPFDDIIVLDDSSSVVDSDDVEGDEATQTSDADAVTFSTQHDTQDGSADFHAPSSSSRRPSSSGQSCPLSFLPLRDWDPASPPSESPPTILKYAIEWRLTYNNRSKARNTEQEVVLAPCDYWQAVLEDKVQEAMRKKLPRTAPTSPDDTTIVVSMRSKRNLVKTFDGLAIGMGRGACDLERQPMHLFRLAVLDLSMQYPSKIC</sequence>
<protein>
    <submittedName>
        <fullName evidence="2">Uncharacterized protein</fullName>
    </submittedName>
</protein>
<dbReference type="AlphaFoldDB" id="A0A8K0TRB8"/>
<feature type="compositionally biased region" description="Low complexity" evidence="1">
    <location>
        <begin position="57"/>
        <end position="67"/>
    </location>
</feature>
<feature type="region of interest" description="Disordered" evidence="1">
    <location>
        <begin position="1"/>
        <end position="74"/>
    </location>
</feature>
<gene>
    <name evidence="2" type="ORF">B0T11DRAFT_294483</name>
</gene>
<evidence type="ECO:0000256" key="1">
    <source>
        <dbReference type="SAM" id="MobiDB-lite"/>
    </source>
</evidence>
<dbReference type="Proteomes" id="UP000813385">
    <property type="component" value="Unassembled WGS sequence"/>
</dbReference>
<evidence type="ECO:0000313" key="2">
    <source>
        <dbReference type="EMBL" id="KAH7377094.1"/>
    </source>
</evidence>
<accession>A0A8K0TRB8</accession>
<evidence type="ECO:0000313" key="3">
    <source>
        <dbReference type="Proteomes" id="UP000813385"/>
    </source>
</evidence>
<comment type="caution">
    <text evidence="2">The sequence shown here is derived from an EMBL/GenBank/DDBJ whole genome shotgun (WGS) entry which is preliminary data.</text>
</comment>
<organism evidence="2 3">
    <name type="scientific">Plectosphaerella cucumerina</name>
    <dbReference type="NCBI Taxonomy" id="40658"/>
    <lineage>
        <taxon>Eukaryota</taxon>
        <taxon>Fungi</taxon>
        <taxon>Dikarya</taxon>
        <taxon>Ascomycota</taxon>
        <taxon>Pezizomycotina</taxon>
        <taxon>Sordariomycetes</taxon>
        <taxon>Hypocreomycetidae</taxon>
        <taxon>Glomerellales</taxon>
        <taxon>Plectosphaerellaceae</taxon>
        <taxon>Plectosphaerella</taxon>
    </lineage>
</organism>
<name>A0A8K0TRB8_9PEZI</name>
<dbReference type="OrthoDB" id="4824008at2759"/>
<feature type="compositionally biased region" description="Polar residues" evidence="1">
    <location>
        <begin position="30"/>
        <end position="45"/>
    </location>
</feature>
<proteinExistence type="predicted"/>
<reference evidence="2" key="1">
    <citation type="journal article" date="2021" name="Nat. Commun.">
        <title>Genetic determinants of endophytism in the Arabidopsis root mycobiome.</title>
        <authorList>
            <person name="Mesny F."/>
            <person name="Miyauchi S."/>
            <person name="Thiergart T."/>
            <person name="Pickel B."/>
            <person name="Atanasova L."/>
            <person name="Karlsson M."/>
            <person name="Huettel B."/>
            <person name="Barry K.W."/>
            <person name="Haridas S."/>
            <person name="Chen C."/>
            <person name="Bauer D."/>
            <person name="Andreopoulos W."/>
            <person name="Pangilinan J."/>
            <person name="LaButti K."/>
            <person name="Riley R."/>
            <person name="Lipzen A."/>
            <person name="Clum A."/>
            <person name="Drula E."/>
            <person name="Henrissat B."/>
            <person name="Kohler A."/>
            <person name="Grigoriev I.V."/>
            <person name="Martin F.M."/>
            <person name="Hacquard S."/>
        </authorList>
    </citation>
    <scope>NUCLEOTIDE SEQUENCE</scope>
    <source>
        <strain evidence="2">MPI-CAGE-AT-0016</strain>
    </source>
</reference>
<dbReference type="EMBL" id="JAGPXD010000001">
    <property type="protein sequence ID" value="KAH7377094.1"/>
    <property type="molecule type" value="Genomic_DNA"/>
</dbReference>
<keyword evidence="3" id="KW-1185">Reference proteome</keyword>